<gene>
    <name evidence="13" type="ORF">DSTB1V02_LOCUS6802</name>
</gene>
<keyword evidence="2" id="KW-0597">Phosphoprotein</keyword>
<dbReference type="EMBL" id="CAJPEV010001289">
    <property type="protein sequence ID" value="CAG0891864.1"/>
    <property type="molecule type" value="Genomic_DNA"/>
</dbReference>
<keyword evidence="5" id="KW-0677">Repeat</keyword>
<dbReference type="GO" id="GO:0008270">
    <property type="term" value="F:zinc ion binding"/>
    <property type="evidence" value="ECO:0007669"/>
    <property type="project" value="UniProtKB-KW"/>
</dbReference>
<evidence type="ECO:0000256" key="5">
    <source>
        <dbReference type="ARBA" id="ARBA00022737"/>
    </source>
</evidence>
<evidence type="ECO:0000256" key="1">
    <source>
        <dbReference type="ARBA" id="ARBA00007623"/>
    </source>
</evidence>
<evidence type="ECO:0000256" key="2">
    <source>
        <dbReference type="ARBA" id="ARBA00022553"/>
    </source>
</evidence>
<dbReference type="PRINTS" id="PR00704">
    <property type="entry name" value="CALPAIN"/>
</dbReference>
<reference evidence="13" key="1">
    <citation type="submission" date="2020-11" db="EMBL/GenBank/DDBJ databases">
        <authorList>
            <person name="Tran Van P."/>
        </authorList>
    </citation>
    <scope>NUCLEOTIDE SEQUENCE</scope>
</reference>
<evidence type="ECO:0000313" key="14">
    <source>
        <dbReference type="Proteomes" id="UP000677054"/>
    </source>
</evidence>
<dbReference type="GO" id="GO:0004198">
    <property type="term" value="F:calcium-dependent cysteine-type endopeptidase activity"/>
    <property type="evidence" value="ECO:0007669"/>
    <property type="project" value="InterPro"/>
</dbReference>
<dbReference type="InterPro" id="IPR022684">
    <property type="entry name" value="Calpain_cysteine_protease"/>
</dbReference>
<dbReference type="GO" id="GO:0005737">
    <property type="term" value="C:cytoplasm"/>
    <property type="evidence" value="ECO:0007669"/>
    <property type="project" value="TreeGrafter"/>
</dbReference>
<dbReference type="PANTHER" id="PTHR10183:SF382">
    <property type="entry name" value="CALPAIN-15"/>
    <property type="match status" value="1"/>
</dbReference>
<evidence type="ECO:0000256" key="6">
    <source>
        <dbReference type="ARBA" id="ARBA00022771"/>
    </source>
</evidence>
<dbReference type="Pfam" id="PF00648">
    <property type="entry name" value="Peptidase_C2"/>
    <property type="match status" value="1"/>
</dbReference>
<comment type="similarity">
    <text evidence="1">Belongs to the peptidase C2 family.</text>
</comment>
<protein>
    <recommendedName>
        <fullName evidence="12">Calpain catalytic domain-containing protein</fullName>
    </recommendedName>
</protein>
<dbReference type="OrthoDB" id="424753at2759"/>
<dbReference type="GO" id="GO:0006508">
    <property type="term" value="P:proteolysis"/>
    <property type="evidence" value="ECO:0007669"/>
    <property type="project" value="UniProtKB-KW"/>
</dbReference>
<evidence type="ECO:0000256" key="8">
    <source>
        <dbReference type="ARBA" id="ARBA00022807"/>
    </source>
</evidence>
<evidence type="ECO:0000256" key="3">
    <source>
        <dbReference type="ARBA" id="ARBA00022670"/>
    </source>
</evidence>
<dbReference type="FunFam" id="3.90.70.10:FF:000010">
    <property type="entry name" value="Calpain 15"/>
    <property type="match status" value="1"/>
</dbReference>
<keyword evidence="7 11" id="KW-0378">Hydrolase</keyword>
<keyword evidence="6" id="KW-0863">Zinc-finger</keyword>
<evidence type="ECO:0000256" key="4">
    <source>
        <dbReference type="ARBA" id="ARBA00022723"/>
    </source>
</evidence>
<evidence type="ECO:0000256" key="10">
    <source>
        <dbReference type="PIRSR" id="PIRSR622684-1"/>
    </source>
</evidence>
<evidence type="ECO:0000259" key="12">
    <source>
        <dbReference type="PROSITE" id="PS50203"/>
    </source>
</evidence>
<feature type="active site" evidence="10 11">
    <location>
        <position position="285"/>
    </location>
</feature>
<dbReference type="EMBL" id="LR900806">
    <property type="protein sequence ID" value="CAD7246960.1"/>
    <property type="molecule type" value="Genomic_DNA"/>
</dbReference>
<organism evidence="13">
    <name type="scientific">Darwinula stevensoni</name>
    <dbReference type="NCBI Taxonomy" id="69355"/>
    <lineage>
        <taxon>Eukaryota</taxon>
        <taxon>Metazoa</taxon>
        <taxon>Ecdysozoa</taxon>
        <taxon>Arthropoda</taxon>
        <taxon>Crustacea</taxon>
        <taxon>Oligostraca</taxon>
        <taxon>Ostracoda</taxon>
        <taxon>Podocopa</taxon>
        <taxon>Podocopida</taxon>
        <taxon>Darwinulocopina</taxon>
        <taxon>Darwinuloidea</taxon>
        <taxon>Darwinulidae</taxon>
        <taxon>Darwinula</taxon>
    </lineage>
</organism>
<dbReference type="SMART" id="SM00230">
    <property type="entry name" value="CysPc"/>
    <property type="match status" value="1"/>
</dbReference>
<keyword evidence="8 11" id="KW-0788">Thiol protease</keyword>
<dbReference type="PROSITE" id="PS50203">
    <property type="entry name" value="CALPAIN_CAT"/>
    <property type="match status" value="1"/>
</dbReference>
<evidence type="ECO:0000256" key="7">
    <source>
        <dbReference type="ARBA" id="ARBA00022801"/>
    </source>
</evidence>
<dbReference type="CDD" id="cd00044">
    <property type="entry name" value="CysPc"/>
    <property type="match status" value="1"/>
</dbReference>
<evidence type="ECO:0000313" key="13">
    <source>
        <dbReference type="EMBL" id="CAD7246960.1"/>
    </source>
</evidence>
<feature type="active site" evidence="10 11">
    <location>
        <position position="305"/>
    </location>
</feature>
<feature type="active site" evidence="10 11">
    <location>
        <position position="121"/>
    </location>
</feature>
<dbReference type="AlphaFoldDB" id="A0A7R8XCC9"/>
<dbReference type="InterPro" id="IPR000169">
    <property type="entry name" value="Pept_cys_AS"/>
</dbReference>
<dbReference type="PANTHER" id="PTHR10183">
    <property type="entry name" value="CALPAIN"/>
    <property type="match status" value="1"/>
</dbReference>
<keyword evidence="14" id="KW-1185">Reference proteome</keyword>
<name>A0A7R8XCC9_9CRUS</name>
<proteinExistence type="inferred from homology"/>
<evidence type="ECO:0000256" key="11">
    <source>
        <dbReference type="PROSITE-ProRule" id="PRU00239"/>
    </source>
</evidence>
<evidence type="ECO:0000256" key="9">
    <source>
        <dbReference type="ARBA" id="ARBA00022833"/>
    </source>
</evidence>
<sequence>MEDLQSVEESAARQQWSDIVEYCRKVRRIPSHSPSKGDHDYVLTFAHVCFNQQHRIPFVDPSFPPAAKSLYKKVRPGYDRNEVDRWLRPNEMVTEVDPAVKWAVYRTPLPSDITQGILGNCWLLSALAVLAERSELVERIMVTKQVCPEGAYQVRLCRDGRWTTVLIDDLLPCNRRRYPVYSQAKRKQLWVPFIEKAVAKLFGCYEALTAGRAIEGLALLTGAACESLSLHPSSMLCEETLEPDLIWAKLASSREAGFLIGASCGGGSKNVSEEEYKRMGLSSSHAYSVLDVQIVGGERLLRMRNPWGHSSWRGDWSDRSSRWTANLREMYMAHGAGEGVFWIPFKDVLRYFDCIDICKVHNGWIEARLEGLLPPCASNTHSSVIILTVLESTEVELTLFQEGLRNSSRSNRYQQDLSILVVRTTTERSDQPVFGSYVTHAGGHVGGCVDCHSVLEIGQYLVCPMSYNHWNTGMEDAQQYPKYVLALHSSLPVFAEKVTAPAYHHADGIIALTLAKGHRPKILVTIENRQPENWVQVMCDCANSFGVVSTRGELKTVDSVPPLHRQVVMVLTQLEGSGGYRISYQMSYCMMAGAGLRDRRFSSANHHPPLTHSVSGLHIPRPI</sequence>
<dbReference type="Gene3D" id="3.90.70.10">
    <property type="entry name" value="Cysteine proteinases"/>
    <property type="match status" value="1"/>
</dbReference>
<dbReference type="Proteomes" id="UP000677054">
    <property type="component" value="Unassembled WGS sequence"/>
</dbReference>
<dbReference type="PROSITE" id="PS00139">
    <property type="entry name" value="THIOL_PROTEASE_CYS"/>
    <property type="match status" value="1"/>
</dbReference>
<keyword evidence="9" id="KW-0862">Zinc</keyword>
<dbReference type="SUPFAM" id="SSF54001">
    <property type="entry name" value="Cysteine proteinases"/>
    <property type="match status" value="1"/>
</dbReference>
<feature type="domain" description="Calpain catalytic" evidence="12">
    <location>
        <begin position="57"/>
        <end position="361"/>
    </location>
</feature>
<dbReference type="InterPro" id="IPR001300">
    <property type="entry name" value="Peptidase_C2_calpain_cat"/>
</dbReference>
<accession>A0A7R8XCC9</accession>
<dbReference type="InterPro" id="IPR038765">
    <property type="entry name" value="Papain-like_cys_pep_sf"/>
</dbReference>
<keyword evidence="3 11" id="KW-0645">Protease</keyword>
<keyword evidence="4" id="KW-0479">Metal-binding</keyword>